<dbReference type="PANTHER" id="PTHR21337:SF0">
    <property type="entry name" value="PHOSPHO-2-DEHYDRO-3-DEOXYHEPTONATE ALDOLASE"/>
    <property type="match status" value="1"/>
</dbReference>
<sequence>MSTWTPDSWKQFTVSQQPVYPDPAELELVLKELSNLPPLVTSWEVESLKGHLAACARGDMFLLQGGDCAESFHSCHPKPITALLKIMLQMSLVLTHGTRRRVVRVGRIAGQYAKPRSADQEQRGDEILPTYRGDLFNRSGFTQGDRTPDPSLLLRGYERAALTLNFIRGLIDGGFADLHHPEYWDLAFVDESPMKAEYKRLVANIQDSVEFMEHVLGASADTMRRVEFFTSHEGLSLNYEQAQTQMVPRRSGYYNLSTHFPWIGMRTAQADGAHVEYFRGIRNPIGVKVGPTMTDETLERLLEVLHPDDEPGRLTLIHRFGSGNVRDHLPRLIDVVKRSGKTVNWTVDAMHGNTETTADGIKTRRFENVLSEIRDSFAVHAEENSILGGVHFELTGENVTECLGGARQLSEQDLHRSYVSKCDPRLNYEQALEMAMLVAHQLREEA</sequence>
<keyword evidence="3 4" id="KW-0808">Transferase</keyword>
<name>A0A3B0RMF3_9ZZZZ</name>
<proteinExistence type="inferred from homology"/>
<dbReference type="AlphaFoldDB" id="A0A3B0RMF3"/>
<evidence type="ECO:0000313" key="4">
    <source>
        <dbReference type="EMBL" id="VAV94724.1"/>
    </source>
</evidence>
<dbReference type="SUPFAM" id="SSF51569">
    <property type="entry name" value="Aldolase"/>
    <property type="match status" value="1"/>
</dbReference>
<evidence type="ECO:0000256" key="1">
    <source>
        <dbReference type="ARBA" id="ARBA00008911"/>
    </source>
</evidence>
<protein>
    <recommendedName>
        <fullName evidence="2">3-deoxy-7-phosphoheptulonate synthase</fullName>
        <ecNumber evidence="2">2.5.1.54</ecNumber>
    </recommendedName>
</protein>
<dbReference type="GO" id="GO:0009073">
    <property type="term" value="P:aromatic amino acid family biosynthetic process"/>
    <property type="evidence" value="ECO:0007669"/>
    <property type="project" value="InterPro"/>
</dbReference>
<organism evidence="4">
    <name type="scientific">hydrothermal vent metagenome</name>
    <dbReference type="NCBI Taxonomy" id="652676"/>
    <lineage>
        <taxon>unclassified sequences</taxon>
        <taxon>metagenomes</taxon>
        <taxon>ecological metagenomes</taxon>
    </lineage>
</organism>
<dbReference type="Gene3D" id="3.20.20.70">
    <property type="entry name" value="Aldolase class I"/>
    <property type="match status" value="1"/>
</dbReference>
<evidence type="ECO:0000256" key="2">
    <source>
        <dbReference type="ARBA" id="ARBA00012694"/>
    </source>
</evidence>
<reference evidence="4" key="1">
    <citation type="submission" date="2018-06" db="EMBL/GenBank/DDBJ databases">
        <authorList>
            <person name="Zhirakovskaya E."/>
        </authorList>
    </citation>
    <scope>NUCLEOTIDE SEQUENCE</scope>
</reference>
<dbReference type="InterPro" id="IPR002480">
    <property type="entry name" value="DAHP_synth_2"/>
</dbReference>
<dbReference type="PANTHER" id="PTHR21337">
    <property type="entry name" value="PHOSPHO-2-DEHYDRO-3-DEOXYHEPTONATE ALDOLASE 1, 2"/>
    <property type="match status" value="1"/>
</dbReference>
<dbReference type="EMBL" id="UOEK01000067">
    <property type="protein sequence ID" value="VAV94724.1"/>
    <property type="molecule type" value="Genomic_DNA"/>
</dbReference>
<comment type="similarity">
    <text evidence="1">Belongs to the class-II DAHP synthase family.</text>
</comment>
<evidence type="ECO:0000256" key="3">
    <source>
        <dbReference type="ARBA" id="ARBA00022679"/>
    </source>
</evidence>
<dbReference type="Pfam" id="PF01474">
    <property type="entry name" value="DAHP_synth_2"/>
    <property type="match status" value="1"/>
</dbReference>
<dbReference type="InterPro" id="IPR013785">
    <property type="entry name" value="Aldolase_TIM"/>
</dbReference>
<dbReference type="GO" id="GO:0003849">
    <property type="term" value="F:3-deoxy-7-phosphoheptulonate synthase activity"/>
    <property type="evidence" value="ECO:0007669"/>
    <property type="project" value="UniProtKB-EC"/>
</dbReference>
<gene>
    <name evidence="4" type="ORF">MNBD_ACTINO02-2268</name>
</gene>
<dbReference type="EC" id="2.5.1.54" evidence="2"/>
<accession>A0A3B0RMF3</accession>